<dbReference type="SUPFAM" id="SSF82866">
    <property type="entry name" value="Multidrug efflux transporter AcrB transmembrane domain"/>
    <property type="match status" value="2"/>
</dbReference>
<feature type="transmembrane region" description="Helical" evidence="6">
    <location>
        <begin position="611"/>
        <end position="631"/>
    </location>
</feature>
<feature type="transmembrane region" description="Helical" evidence="6">
    <location>
        <begin position="539"/>
        <end position="559"/>
    </location>
</feature>
<gene>
    <name evidence="8" type="ORF">IAC18_08495</name>
</gene>
<feature type="transmembrane region" description="Helical" evidence="6">
    <location>
        <begin position="197"/>
        <end position="217"/>
    </location>
</feature>
<feature type="transmembrane region" description="Helical" evidence="6">
    <location>
        <begin position="347"/>
        <end position="368"/>
    </location>
</feature>
<accession>A0A9D1FEF0</accession>
<organism evidence="8 9">
    <name type="scientific">Candidatus Scatomorpha merdipullorum</name>
    <dbReference type="NCBI Taxonomy" id="2840927"/>
    <lineage>
        <taxon>Bacteria</taxon>
        <taxon>Bacillati</taxon>
        <taxon>Bacillota</taxon>
        <taxon>Clostridia</taxon>
        <taxon>Eubacteriales</taxon>
        <taxon>Candidatus Scatomorpha</taxon>
    </lineage>
</organism>
<keyword evidence="4 6" id="KW-1133">Transmembrane helix</keyword>
<reference evidence="8" key="1">
    <citation type="submission" date="2020-10" db="EMBL/GenBank/DDBJ databases">
        <authorList>
            <person name="Gilroy R."/>
        </authorList>
    </citation>
    <scope>NUCLEOTIDE SEQUENCE</scope>
    <source>
        <strain evidence="8">ChiHjej10B9-9673</strain>
    </source>
</reference>
<dbReference type="Pfam" id="PF03176">
    <property type="entry name" value="MMPL"/>
    <property type="match status" value="2"/>
</dbReference>
<keyword evidence="2" id="KW-1003">Cell membrane</keyword>
<keyword evidence="5 6" id="KW-0472">Membrane</keyword>
<evidence type="ECO:0000256" key="5">
    <source>
        <dbReference type="ARBA" id="ARBA00023136"/>
    </source>
</evidence>
<feature type="transmembrane region" description="Helical" evidence="6">
    <location>
        <begin position="171"/>
        <end position="190"/>
    </location>
</feature>
<sequence length="696" mass="75638">MDALTRGITRHKRIVIALFAAAAIISAVFILGVRVNYDLTDYLPEDAESTTALNLMYSEFGSGVPNTRVMVQNLTLTEALEMKQRLAEAPGVSGVMWLDDTQDLSTPVELMDEAVLKQYWQDGTALYDVTIDEGLESEAVAAIYEITGPDGAVSGNAANTASMQNHVVSEVVGILVIMVPVTILILLLTTTSWISPFLFLMAIGIAVIINMGTNAIFGEISFVTQSVSPIMQLAVSLDYAIFLLNSFGRHREEVPDSAEAMRLAIRESFSSIAASAATTLFGFMALMFMRFGIGADLGLNLVKGIVLSYISVMVFLPALSLACVRLLDRTAHRQFVRTGSRLGRFFVAIRIPALILVLLLVVPCYLAQTRADFLYGNGEPDERTDYGRDTVLINETFGVSNNLVILVPRGDPGAEAQLAAELEGIDHVTSVLSYAGTVGAVPEGFLDESIVSQFYSDNYARIILYTDTAEEGDEAFAVVERVRAAVRSYYGESLVCGQSANLYDMRDVVTADSTLVNWIAIGFIFLTLLVTFRSLTLPFILLFVIEAAIWINLSVPYFTDMPLVYIGYLVINTVQLGATIDYAILMTNGYLSNRRLMPKREAVVGTLSTNFESILTSGLILTTAGLCLGLESSLEVVAELGILLARGTILSMAMVVLALPALLMIFDPLTARLTHKAGFFKAPAIQKEANSHETQV</sequence>
<reference evidence="8" key="2">
    <citation type="journal article" date="2021" name="PeerJ">
        <title>Extensive microbial diversity within the chicken gut microbiome revealed by metagenomics and culture.</title>
        <authorList>
            <person name="Gilroy R."/>
            <person name="Ravi A."/>
            <person name="Getino M."/>
            <person name="Pursley I."/>
            <person name="Horton D.L."/>
            <person name="Alikhan N.F."/>
            <person name="Baker D."/>
            <person name="Gharbi K."/>
            <person name="Hall N."/>
            <person name="Watson M."/>
            <person name="Adriaenssens E.M."/>
            <person name="Foster-Nyarko E."/>
            <person name="Jarju S."/>
            <person name="Secka A."/>
            <person name="Antonio M."/>
            <person name="Oren A."/>
            <person name="Chaudhuri R.R."/>
            <person name="La Ragione R."/>
            <person name="Hildebrand F."/>
            <person name="Pallen M.J."/>
        </authorList>
    </citation>
    <scope>NUCLEOTIDE SEQUENCE</scope>
    <source>
        <strain evidence="8">ChiHjej10B9-9673</strain>
    </source>
</reference>
<evidence type="ECO:0000256" key="3">
    <source>
        <dbReference type="ARBA" id="ARBA00022692"/>
    </source>
</evidence>
<evidence type="ECO:0000256" key="4">
    <source>
        <dbReference type="ARBA" id="ARBA00022989"/>
    </source>
</evidence>
<dbReference type="EMBL" id="DVJK01000242">
    <property type="protein sequence ID" value="HIS67592.1"/>
    <property type="molecule type" value="Genomic_DNA"/>
</dbReference>
<dbReference type="InterPro" id="IPR050545">
    <property type="entry name" value="Mycobact_MmpL"/>
</dbReference>
<evidence type="ECO:0000259" key="7">
    <source>
        <dbReference type="Pfam" id="PF03176"/>
    </source>
</evidence>
<comment type="caution">
    <text evidence="8">The sequence shown here is derived from an EMBL/GenBank/DDBJ whole genome shotgun (WGS) entry which is preliminary data.</text>
</comment>
<feature type="transmembrane region" description="Helical" evidence="6">
    <location>
        <begin position="565"/>
        <end position="591"/>
    </location>
</feature>
<feature type="transmembrane region" description="Helical" evidence="6">
    <location>
        <begin position="229"/>
        <end position="248"/>
    </location>
</feature>
<feature type="transmembrane region" description="Helical" evidence="6">
    <location>
        <begin position="305"/>
        <end position="327"/>
    </location>
</feature>
<evidence type="ECO:0000256" key="2">
    <source>
        <dbReference type="ARBA" id="ARBA00022475"/>
    </source>
</evidence>
<evidence type="ECO:0000313" key="8">
    <source>
        <dbReference type="EMBL" id="HIS67592.1"/>
    </source>
</evidence>
<feature type="transmembrane region" description="Helical" evidence="6">
    <location>
        <begin position="515"/>
        <end position="532"/>
    </location>
</feature>
<feature type="transmembrane region" description="Helical" evidence="6">
    <location>
        <begin position="14"/>
        <end position="33"/>
    </location>
</feature>
<dbReference type="GO" id="GO:0005886">
    <property type="term" value="C:plasma membrane"/>
    <property type="evidence" value="ECO:0007669"/>
    <property type="project" value="UniProtKB-SubCell"/>
</dbReference>
<proteinExistence type="predicted"/>
<name>A0A9D1FEF0_9FIRM</name>
<feature type="transmembrane region" description="Helical" evidence="6">
    <location>
        <begin position="643"/>
        <end position="666"/>
    </location>
</feature>
<evidence type="ECO:0000313" key="9">
    <source>
        <dbReference type="Proteomes" id="UP000824001"/>
    </source>
</evidence>
<evidence type="ECO:0000256" key="1">
    <source>
        <dbReference type="ARBA" id="ARBA00004651"/>
    </source>
</evidence>
<protein>
    <submittedName>
        <fullName evidence="8">MMPL family transporter</fullName>
    </submittedName>
</protein>
<comment type="subcellular location">
    <subcellularLocation>
        <location evidence="1">Cell membrane</location>
        <topology evidence="1">Multi-pass membrane protein</topology>
    </subcellularLocation>
</comment>
<dbReference type="AlphaFoldDB" id="A0A9D1FEF0"/>
<dbReference type="InterPro" id="IPR004869">
    <property type="entry name" value="MMPL_dom"/>
</dbReference>
<dbReference type="PANTHER" id="PTHR33406">
    <property type="entry name" value="MEMBRANE PROTEIN MJ1562-RELATED"/>
    <property type="match status" value="1"/>
</dbReference>
<keyword evidence="3 6" id="KW-0812">Transmembrane</keyword>
<dbReference type="PANTHER" id="PTHR33406:SF13">
    <property type="entry name" value="MEMBRANE PROTEIN YDFJ"/>
    <property type="match status" value="1"/>
</dbReference>
<feature type="domain" description="Membrane transport protein MMPL" evidence="7">
    <location>
        <begin position="42"/>
        <end position="325"/>
    </location>
</feature>
<feature type="transmembrane region" description="Helical" evidence="6">
    <location>
        <begin position="269"/>
        <end position="293"/>
    </location>
</feature>
<evidence type="ECO:0000256" key="6">
    <source>
        <dbReference type="SAM" id="Phobius"/>
    </source>
</evidence>
<dbReference type="Proteomes" id="UP000824001">
    <property type="component" value="Unassembled WGS sequence"/>
</dbReference>
<dbReference type="Gene3D" id="1.20.1640.10">
    <property type="entry name" value="Multidrug efflux transporter AcrB transmembrane domain"/>
    <property type="match status" value="2"/>
</dbReference>
<feature type="domain" description="Membrane transport protein MMPL" evidence="7">
    <location>
        <begin position="418"/>
        <end position="666"/>
    </location>
</feature>